<feature type="domain" description="VanZ-like" evidence="2">
    <location>
        <begin position="17"/>
        <end position="141"/>
    </location>
</feature>
<dbReference type="Pfam" id="PF04892">
    <property type="entry name" value="VanZ"/>
    <property type="match status" value="1"/>
</dbReference>
<protein>
    <submittedName>
        <fullName evidence="3">VanZ family protein</fullName>
    </submittedName>
    <submittedName>
        <fullName evidence="4">VanZ-like protein</fullName>
    </submittedName>
</protein>
<dbReference type="GeneID" id="93259830"/>
<reference evidence="6" key="4">
    <citation type="submission" date="2016-01" db="EMBL/GenBank/DDBJ databases">
        <authorList>
            <person name="Mitreva M."/>
            <person name="Pepin K.H."/>
            <person name="Mihindukulasuriya K.A."/>
            <person name="Fulton R."/>
            <person name="Fronick C."/>
            <person name="O'Laughlin M."/>
            <person name="Miner T."/>
            <person name="Herter B."/>
            <person name="Rosa B.A."/>
            <person name="Cordes M."/>
            <person name="Tomlinson C."/>
            <person name="Wollam A."/>
            <person name="Palsikar V.B."/>
            <person name="Mardis E.R."/>
            <person name="Wilson R.K."/>
        </authorList>
    </citation>
    <scope>NUCLEOTIDE SEQUENCE [LARGE SCALE GENOMIC DNA]</scope>
    <source>
        <strain evidence="6">GED7749B</strain>
    </source>
</reference>
<dbReference type="AlphaFoldDB" id="A0A0C5C7Z5"/>
<feature type="transmembrane region" description="Helical" evidence="1">
    <location>
        <begin position="93"/>
        <end position="114"/>
    </location>
</feature>
<reference evidence="5" key="2">
    <citation type="submission" date="2015-01" db="EMBL/GenBank/DDBJ databases">
        <title>Comparative genome analysis of Bacillus coagulans HM-08, Clostridium butyricum HM-68, Bacillus subtilis HM-66 and Bacillus paralicheniformis BL-09.</title>
        <authorList>
            <person name="Zhang H."/>
        </authorList>
    </citation>
    <scope>NUCLEOTIDE SEQUENCE [LARGE SCALE GENOMIC DNA]</scope>
    <source>
        <strain evidence="5">HM-08</strain>
    </source>
</reference>
<organism evidence="4 6">
    <name type="scientific">Heyndrickxia coagulans</name>
    <name type="common">Weizmannia coagulans</name>
    <dbReference type="NCBI Taxonomy" id="1398"/>
    <lineage>
        <taxon>Bacteria</taxon>
        <taxon>Bacillati</taxon>
        <taxon>Bacillota</taxon>
        <taxon>Bacilli</taxon>
        <taxon>Bacillales</taxon>
        <taxon>Bacillaceae</taxon>
        <taxon>Heyndrickxia</taxon>
    </lineage>
</organism>
<keyword evidence="5" id="KW-1185">Reference proteome</keyword>
<feature type="transmembrane region" description="Helical" evidence="1">
    <location>
        <begin position="126"/>
        <end position="145"/>
    </location>
</feature>
<gene>
    <name evidence="4" type="ORF">HMPREF3213_01779</name>
    <name evidence="3" type="ORF">SB48_HM08orf03438</name>
</gene>
<dbReference type="STRING" id="1398.AB434_3116"/>
<evidence type="ECO:0000313" key="5">
    <source>
        <dbReference type="Proteomes" id="UP000032024"/>
    </source>
</evidence>
<name>A0A0C5C7Z5_HEYCO</name>
<accession>A0A0C5C7Z5</accession>
<dbReference type="Proteomes" id="UP000032024">
    <property type="component" value="Chromosome"/>
</dbReference>
<evidence type="ECO:0000313" key="6">
    <source>
        <dbReference type="Proteomes" id="UP000070376"/>
    </source>
</evidence>
<dbReference type="PANTHER" id="PTHR36834">
    <property type="entry name" value="MEMBRANE PROTEIN-RELATED"/>
    <property type="match status" value="1"/>
</dbReference>
<sequence length="154" mass="18186">MGKNNRKKINAAVLFIFIVYAAYLAELLFFIPYRHAPNSASQNIIPFKTIRMYILYYRYFQFEVWFSNLFGNIFMFMPFGFFLPFLFRRLRKVWIMGLLSFLASALVETIQGYFHVGGFDVDDILLNTTGGLCGYGIFLLVRKLVKKIKIEIWR</sequence>
<dbReference type="PATRIC" id="fig|1398.18.peg.2171"/>
<dbReference type="InterPro" id="IPR006976">
    <property type="entry name" value="VanZ-like"/>
</dbReference>
<proteinExistence type="predicted"/>
<evidence type="ECO:0000313" key="3">
    <source>
        <dbReference type="EMBL" id="AJO22971.1"/>
    </source>
</evidence>
<feature type="transmembrane region" description="Helical" evidence="1">
    <location>
        <begin position="12"/>
        <end position="33"/>
    </location>
</feature>
<keyword evidence="1" id="KW-1133">Transmembrane helix</keyword>
<dbReference type="EMBL" id="LRPN01000058">
    <property type="protein sequence ID" value="KWZ82391.1"/>
    <property type="molecule type" value="Genomic_DNA"/>
</dbReference>
<dbReference type="InterPro" id="IPR053150">
    <property type="entry name" value="Teicoplanin_resist-assoc"/>
</dbReference>
<keyword evidence="1" id="KW-0812">Transmembrane</keyword>
<dbReference type="PANTHER" id="PTHR36834:SF1">
    <property type="entry name" value="INTEGRAL MEMBRANE PROTEIN"/>
    <property type="match status" value="1"/>
</dbReference>
<evidence type="ECO:0000313" key="4">
    <source>
        <dbReference type="EMBL" id="KWZ82391.1"/>
    </source>
</evidence>
<dbReference type="Proteomes" id="UP000070376">
    <property type="component" value="Unassembled WGS sequence"/>
</dbReference>
<dbReference type="EMBL" id="CP010525">
    <property type="protein sequence ID" value="AJO22971.1"/>
    <property type="molecule type" value="Genomic_DNA"/>
</dbReference>
<evidence type="ECO:0000256" key="1">
    <source>
        <dbReference type="SAM" id="Phobius"/>
    </source>
</evidence>
<reference evidence="3" key="1">
    <citation type="submission" date="2015-01" db="EMBL/GenBank/DDBJ databases">
        <title>Comparative genome analysis of Bacillus coagulans HM-08, Clostridium butyricum HM-68, Bacillus subtilis HM-66 and Bacillus licheniformis BL-09.</title>
        <authorList>
            <person name="Zhang H."/>
        </authorList>
    </citation>
    <scope>NUCLEOTIDE SEQUENCE [LARGE SCALE GENOMIC DNA]</scope>
    <source>
        <strain evidence="3">HM-08</strain>
    </source>
</reference>
<feature type="transmembrane region" description="Helical" evidence="1">
    <location>
        <begin position="65"/>
        <end position="86"/>
    </location>
</feature>
<dbReference type="RefSeq" id="WP_014098266.1">
    <property type="nucleotide sequence ID" value="NZ_CP010525.1"/>
</dbReference>
<keyword evidence="1" id="KW-0472">Membrane</keyword>
<evidence type="ECO:0000259" key="2">
    <source>
        <dbReference type="Pfam" id="PF04892"/>
    </source>
</evidence>
<reference evidence="4" key="3">
    <citation type="submission" date="2016-01" db="EMBL/GenBank/DDBJ databases">
        <authorList>
            <person name="Oliw E.H."/>
        </authorList>
    </citation>
    <scope>NUCLEOTIDE SEQUENCE [LARGE SCALE GENOMIC DNA]</scope>
    <source>
        <strain evidence="4">GED7749B</strain>
    </source>
</reference>